<evidence type="ECO:0000259" key="5">
    <source>
        <dbReference type="Pfam" id="PF04073"/>
    </source>
</evidence>
<dbReference type="CDD" id="cd00002">
    <property type="entry name" value="YbaK_deacylase"/>
    <property type="match status" value="1"/>
</dbReference>
<organism evidence="7 9">
    <name type="scientific">Xiamenia xianingshaonis</name>
    <dbReference type="NCBI Taxonomy" id="2682776"/>
    <lineage>
        <taxon>Bacteria</taxon>
        <taxon>Bacillati</taxon>
        <taxon>Actinomycetota</taxon>
        <taxon>Coriobacteriia</taxon>
        <taxon>Eggerthellales</taxon>
        <taxon>Eggerthellaceae</taxon>
        <taxon>Xiamenia</taxon>
    </lineage>
</organism>
<evidence type="ECO:0000256" key="2">
    <source>
        <dbReference type="ARBA" id="ARBA00022917"/>
    </source>
</evidence>
<dbReference type="EMBL" id="WPCR01000010">
    <property type="protein sequence ID" value="NHM14715.1"/>
    <property type="molecule type" value="Genomic_DNA"/>
</dbReference>
<dbReference type="InterPro" id="IPR036754">
    <property type="entry name" value="YbaK/aa-tRNA-synt-asso_dom_sf"/>
</dbReference>
<name>A0A9E6MPQ6_9ACTN</name>
<keyword evidence="8" id="KW-1185">Reference proteome</keyword>
<proteinExistence type="inferred from homology"/>
<dbReference type="Pfam" id="PF04073">
    <property type="entry name" value="tRNA_edit"/>
    <property type="match status" value="1"/>
</dbReference>
<dbReference type="Proteomes" id="UP000671910">
    <property type="component" value="Chromosome"/>
</dbReference>
<evidence type="ECO:0000256" key="1">
    <source>
        <dbReference type="ARBA" id="ARBA00009798"/>
    </source>
</evidence>
<dbReference type="EMBL" id="CP072829">
    <property type="protein sequence ID" value="QTU83765.1"/>
    <property type="molecule type" value="Genomic_DNA"/>
</dbReference>
<evidence type="ECO:0000256" key="4">
    <source>
        <dbReference type="PIRNR" id="PIRNR006181"/>
    </source>
</evidence>
<dbReference type="RefSeq" id="WP_166340098.1">
    <property type="nucleotide sequence ID" value="NZ_CP072829.1"/>
</dbReference>
<dbReference type="SUPFAM" id="SSF55826">
    <property type="entry name" value="YbaK/ProRS associated domain"/>
    <property type="match status" value="1"/>
</dbReference>
<dbReference type="Gene3D" id="3.90.960.10">
    <property type="entry name" value="YbaK/aminoacyl-tRNA synthetase-associated domain"/>
    <property type="match status" value="1"/>
</dbReference>
<gene>
    <name evidence="7" type="primary">ybaK</name>
    <name evidence="6" type="ORF">GMI68_08075</name>
    <name evidence="7" type="ORF">J7S26_05075</name>
</gene>
<dbReference type="InterPro" id="IPR007214">
    <property type="entry name" value="YbaK/aa-tRNA-synth-assoc-dom"/>
</dbReference>
<evidence type="ECO:0000313" key="8">
    <source>
        <dbReference type="Proteomes" id="UP000636394"/>
    </source>
</evidence>
<dbReference type="PIRSF" id="PIRSF006181">
    <property type="entry name" value="EbsC_YbaK"/>
    <property type="match status" value="1"/>
</dbReference>
<evidence type="ECO:0000313" key="9">
    <source>
        <dbReference type="Proteomes" id="UP000671910"/>
    </source>
</evidence>
<dbReference type="AlphaFoldDB" id="A0A9E6MPQ6"/>
<dbReference type="PANTHER" id="PTHR30411:SF0">
    <property type="entry name" value="CYS-TRNA(PRO)_CYS-TRNA(CYS) DEACYLASE YBAK"/>
    <property type="match status" value="1"/>
</dbReference>
<dbReference type="InterPro" id="IPR004369">
    <property type="entry name" value="Prolyl-tRNA_editing_YbaK/EbsC"/>
</dbReference>
<keyword evidence="2 4" id="KW-0648">Protein biosynthesis</keyword>
<keyword evidence="3 4" id="KW-0456">Lyase</keyword>
<protein>
    <recommendedName>
        <fullName evidence="4">Cys-tRNA(Pro)/Cys-tRNA(Cys) deacylase</fullName>
        <ecNumber evidence="4">4.2.-.-</ecNumber>
    </recommendedName>
</protein>
<evidence type="ECO:0000256" key="3">
    <source>
        <dbReference type="ARBA" id="ARBA00023239"/>
    </source>
</evidence>
<comment type="similarity">
    <text evidence="1 4">Belongs to the prolyl-tRNA editing family. YbaK/EbsC subfamily.</text>
</comment>
<dbReference type="EC" id="4.2.-.-" evidence="4"/>
<feature type="domain" description="YbaK/aminoacyl-tRNA synthetase-associated" evidence="5">
    <location>
        <begin position="34"/>
        <end position="147"/>
    </location>
</feature>
<dbReference type="PANTHER" id="PTHR30411">
    <property type="entry name" value="CYTOPLASMIC PROTEIN"/>
    <property type="match status" value="1"/>
</dbReference>
<dbReference type="GO" id="GO:0016829">
    <property type="term" value="F:lyase activity"/>
    <property type="evidence" value="ECO:0007669"/>
    <property type="project" value="UniProtKB-KW"/>
</dbReference>
<dbReference type="GO" id="GO:0006412">
    <property type="term" value="P:translation"/>
    <property type="evidence" value="ECO:0007669"/>
    <property type="project" value="UniProtKB-KW"/>
</dbReference>
<evidence type="ECO:0000313" key="6">
    <source>
        <dbReference type="EMBL" id="NHM14715.1"/>
    </source>
</evidence>
<dbReference type="NCBIfam" id="TIGR00011">
    <property type="entry name" value="YbaK_EbsC"/>
    <property type="match status" value="1"/>
</dbReference>
<accession>A0A9E6MPQ6</accession>
<dbReference type="Proteomes" id="UP000636394">
    <property type="component" value="Unassembled WGS sequence"/>
</dbReference>
<sequence>MTDHSKTNAMRLLDAAKLPYEARFFDASAALSGVEVAAELGLDPDRVFKTLVTQGKTSEHYVFMIPVACELDLKKAAACAGEKSIAMIKSRELLPLTGYVHGGCSPLGMHKLFATAIDETAALYDTIFFSGGRIGCQIETSPHALEQLVGLRYADLTVV</sequence>
<evidence type="ECO:0000313" key="7">
    <source>
        <dbReference type="EMBL" id="QTU83765.1"/>
    </source>
</evidence>
<dbReference type="KEGG" id="ebz:J7S26_05075"/>
<reference evidence="7" key="2">
    <citation type="submission" date="2021-04" db="EMBL/GenBank/DDBJ databases">
        <title>Novel species in family Eggerthellaceae.</title>
        <authorList>
            <person name="Zhang G."/>
        </authorList>
    </citation>
    <scope>NUCLEOTIDE SEQUENCE</scope>
    <source>
        <strain evidence="7">Zg-886</strain>
    </source>
</reference>
<reference evidence="6 8" key="1">
    <citation type="submission" date="2019-11" db="EMBL/GenBank/DDBJ databases">
        <title>Eggerthellaceae novel genus isolated from the rectal contents of marmort.</title>
        <authorList>
            <person name="Zhang G."/>
        </authorList>
    </citation>
    <scope>NUCLEOTIDE SEQUENCE [LARGE SCALE GENOMIC DNA]</scope>
    <source>
        <strain evidence="6">Zg-886</strain>
        <strain evidence="8">zg-886</strain>
    </source>
</reference>
<dbReference type="GO" id="GO:0002161">
    <property type="term" value="F:aminoacyl-tRNA deacylase activity"/>
    <property type="evidence" value="ECO:0007669"/>
    <property type="project" value="InterPro"/>
</dbReference>